<gene>
    <name evidence="2" type="ORF">ACFSW5_07030</name>
</gene>
<protein>
    <submittedName>
        <fullName evidence="2">DUF2512 family protein</fullName>
    </submittedName>
</protein>
<reference evidence="3" key="1">
    <citation type="journal article" date="2019" name="Int. J. Syst. Evol. Microbiol.">
        <title>The Global Catalogue of Microorganisms (GCM) 10K type strain sequencing project: providing services to taxonomists for standard genome sequencing and annotation.</title>
        <authorList>
            <consortium name="The Broad Institute Genomics Platform"/>
            <consortium name="The Broad Institute Genome Sequencing Center for Infectious Disease"/>
            <person name="Wu L."/>
            <person name="Ma J."/>
        </authorList>
    </citation>
    <scope>NUCLEOTIDE SEQUENCE [LARGE SCALE GENOMIC DNA]</scope>
    <source>
        <strain evidence="3">TISTR 1827</strain>
    </source>
</reference>
<dbReference type="RefSeq" id="WP_379270691.1">
    <property type="nucleotide sequence ID" value="NZ_JBHUGT010000010.1"/>
</dbReference>
<dbReference type="InterPro" id="IPR019649">
    <property type="entry name" value="DUF2512"/>
</dbReference>
<feature type="transmembrane region" description="Helical" evidence="1">
    <location>
        <begin position="7"/>
        <end position="24"/>
    </location>
</feature>
<dbReference type="EMBL" id="JBHUMY010000006">
    <property type="protein sequence ID" value="MFD2660021.1"/>
    <property type="molecule type" value="Genomic_DNA"/>
</dbReference>
<keyword evidence="1" id="KW-1133">Transmembrane helix</keyword>
<sequence>MRFILKWLVNGVIVVSLLMFYADATFWSAAITATVLSVVAYFVGDLFILRATNNTVATIADAVLAFAGLWIAAYMMNWPLDATEILFATVLLGAAEWLFHRYLFGDRSAAV</sequence>
<dbReference type="Proteomes" id="UP001597493">
    <property type="component" value="Unassembled WGS sequence"/>
</dbReference>
<evidence type="ECO:0000256" key="1">
    <source>
        <dbReference type="SAM" id="Phobius"/>
    </source>
</evidence>
<comment type="caution">
    <text evidence="2">The sequence shown here is derived from an EMBL/GenBank/DDBJ whole genome shotgun (WGS) entry which is preliminary data.</text>
</comment>
<organism evidence="2 3">
    <name type="scientific">Paenibacillus thailandensis</name>
    <dbReference type="NCBI Taxonomy" id="393250"/>
    <lineage>
        <taxon>Bacteria</taxon>
        <taxon>Bacillati</taxon>
        <taxon>Bacillota</taxon>
        <taxon>Bacilli</taxon>
        <taxon>Bacillales</taxon>
        <taxon>Paenibacillaceae</taxon>
        <taxon>Paenibacillus</taxon>
    </lineage>
</organism>
<proteinExistence type="predicted"/>
<feature type="transmembrane region" description="Helical" evidence="1">
    <location>
        <begin position="30"/>
        <end position="49"/>
    </location>
</feature>
<name>A0ABW5QU83_9BACL</name>
<feature type="transmembrane region" description="Helical" evidence="1">
    <location>
        <begin position="56"/>
        <end position="76"/>
    </location>
</feature>
<dbReference type="Pfam" id="PF10710">
    <property type="entry name" value="DUF2512"/>
    <property type="match status" value="1"/>
</dbReference>
<keyword evidence="1" id="KW-0812">Transmembrane</keyword>
<keyword evidence="3" id="KW-1185">Reference proteome</keyword>
<evidence type="ECO:0000313" key="2">
    <source>
        <dbReference type="EMBL" id="MFD2660021.1"/>
    </source>
</evidence>
<evidence type="ECO:0000313" key="3">
    <source>
        <dbReference type="Proteomes" id="UP001597493"/>
    </source>
</evidence>
<accession>A0ABW5QU83</accession>
<keyword evidence="1" id="KW-0472">Membrane</keyword>
<feature type="transmembrane region" description="Helical" evidence="1">
    <location>
        <begin position="82"/>
        <end position="99"/>
    </location>
</feature>